<dbReference type="Pfam" id="PF16178">
    <property type="entry name" value="Anoct_dimer"/>
    <property type="match status" value="2"/>
</dbReference>
<evidence type="ECO:0000259" key="1">
    <source>
        <dbReference type="Pfam" id="PF16178"/>
    </source>
</evidence>
<evidence type="ECO:0000313" key="3">
    <source>
        <dbReference type="Proteomes" id="UP000281553"/>
    </source>
</evidence>
<keyword evidence="3" id="KW-1185">Reference proteome</keyword>
<organism evidence="2 3">
    <name type="scientific">Dibothriocephalus latus</name>
    <name type="common">Fish tapeworm</name>
    <name type="synonym">Diphyllobothrium latum</name>
    <dbReference type="NCBI Taxonomy" id="60516"/>
    <lineage>
        <taxon>Eukaryota</taxon>
        <taxon>Metazoa</taxon>
        <taxon>Spiralia</taxon>
        <taxon>Lophotrochozoa</taxon>
        <taxon>Platyhelminthes</taxon>
        <taxon>Cestoda</taxon>
        <taxon>Eucestoda</taxon>
        <taxon>Diphyllobothriidea</taxon>
        <taxon>Diphyllobothriidae</taxon>
        <taxon>Dibothriocephalus</taxon>
    </lineage>
</organism>
<protein>
    <recommendedName>
        <fullName evidence="1">Anoctamin dimerisation domain-containing protein</fullName>
    </recommendedName>
</protein>
<feature type="domain" description="Anoctamin dimerisation" evidence="1">
    <location>
        <begin position="146"/>
        <end position="177"/>
    </location>
</feature>
<dbReference type="EMBL" id="UYRU01073969">
    <property type="protein sequence ID" value="VDN24083.1"/>
    <property type="molecule type" value="Genomic_DNA"/>
</dbReference>
<accession>A0A3P7MKG4</accession>
<evidence type="ECO:0000313" key="2">
    <source>
        <dbReference type="EMBL" id="VDN24083.1"/>
    </source>
</evidence>
<dbReference type="InterPro" id="IPR032394">
    <property type="entry name" value="Anoct_dimer"/>
</dbReference>
<dbReference type="AlphaFoldDB" id="A0A3P7MKG4"/>
<name>A0A3P7MKG4_DIBLA</name>
<sequence>MAASQAIAQHLFRKYVVEEPSNDPLYNVDGCEYYSKSPEMFFRDGKRRIDFVIVYKKGQNSEDKEAKRFAFLSALADQMIEMEVEDCNGNILAATGPADKEVDTDSIEKLRLKAQEESAVRDTLVEAVESDGDSKAMQALEEDILAIHDLVFVKLHIAWTTLTRVAEVLQFRKPLKQVGICVLL</sequence>
<gene>
    <name evidence="2" type="ORF">DILT_LOCUS14373</name>
</gene>
<dbReference type="Proteomes" id="UP000281553">
    <property type="component" value="Unassembled WGS sequence"/>
</dbReference>
<reference evidence="2 3" key="1">
    <citation type="submission" date="2018-11" db="EMBL/GenBank/DDBJ databases">
        <authorList>
            <consortium name="Pathogen Informatics"/>
        </authorList>
    </citation>
    <scope>NUCLEOTIDE SEQUENCE [LARGE SCALE GENOMIC DNA]</scope>
</reference>
<dbReference type="OrthoDB" id="296386at2759"/>
<dbReference type="GO" id="GO:0046983">
    <property type="term" value="F:protein dimerization activity"/>
    <property type="evidence" value="ECO:0007669"/>
    <property type="project" value="InterPro"/>
</dbReference>
<proteinExistence type="predicted"/>
<feature type="domain" description="Anoctamin dimerisation" evidence="1">
    <location>
        <begin position="41"/>
        <end position="88"/>
    </location>
</feature>